<dbReference type="PANTHER" id="PTHR44899:SF3">
    <property type="entry name" value="SERINE_THREONINE-PROTEIN KINASE NEK1"/>
    <property type="match status" value="1"/>
</dbReference>
<dbReference type="PROSITE" id="PS00108">
    <property type="entry name" value="PROTEIN_KINASE_ST"/>
    <property type="match status" value="1"/>
</dbReference>
<evidence type="ECO:0000256" key="3">
    <source>
        <dbReference type="ARBA" id="ARBA00022527"/>
    </source>
</evidence>
<evidence type="ECO:0000313" key="12">
    <source>
        <dbReference type="RefSeq" id="XP_065653978.1"/>
    </source>
</evidence>
<evidence type="ECO:0000256" key="5">
    <source>
        <dbReference type="ARBA" id="ARBA00022741"/>
    </source>
</evidence>
<dbReference type="Proteomes" id="UP001652625">
    <property type="component" value="Chromosome 05"/>
</dbReference>
<dbReference type="CDD" id="cd08215">
    <property type="entry name" value="STKc_Nek"/>
    <property type="match status" value="1"/>
</dbReference>
<evidence type="ECO:0000256" key="9">
    <source>
        <dbReference type="ARBA" id="ARBA00048679"/>
    </source>
</evidence>
<dbReference type="Pfam" id="PF00069">
    <property type="entry name" value="Pkinase"/>
    <property type="match status" value="1"/>
</dbReference>
<dbReference type="RefSeq" id="XP_065653978.1">
    <property type="nucleotide sequence ID" value="XM_065797906.1"/>
</dbReference>
<dbReference type="Gene3D" id="1.10.510.10">
    <property type="entry name" value="Transferase(Phosphotransferase) domain 1"/>
    <property type="match status" value="1"/>
</dbReference>
<keyword evidence="5" id="KW-0547">Nucleotide-binding</keyword>
<evidence type="ECO:0000256" key="1">
    <source>
        <dbReference type="ARBA" id="ARBA00010886"/>
    </source>
</evidence>
<gene>
    <name evidence="12" type="primary">LOC136071954</name>
</gene>
<evidence type="ECO:0000259" key="10">
    <source>
        <dbReference type="PROSITE" id="PS50011"/>
    </source>
</evidence>
<feature type="domain" description="Protein kinase" evidence="10">
    <location>
        <begin position="15"/>
        <end position="248"/>
    </location>
</feature>
<dbReference type="SUPFAM" id="SSF56112">
    <property type="entry name" value="Protein kinase-like (PK-like)"/>
    <property type="match status" value="1"/>
</dbReference>
<sequence length="440" mass="50834">MKSDLNPECDNEDSFNILQILGKGGCATVYLVKHKKTARLLFRLKHPHIVSCRNFFFGRDSQYLSIIQDYCEGGSIYDKIVEAKHKQKFLLETLVLKWFIQILMAVQYIHSQKILHRDIKTQNVFLTKQGLAKLGDFGISKEMESTADLAQTCVGTPCYLSPEVCQDMPYSSKADIWALGCMLYEMCALNYPFDATNIVTLYYKIVKGNYVQVPSNFSQDICQLIKLMLAKKADERPSATAVLNLPFIQQNLHLFLKDCESMQEIKEKISRDQKRFKEKFKSPSSFNYKESIVVLPQVLTSKETGVYADDFIDESESDYSDDFEDESYEYDDDFEADDEKEEFNEVLVNAREEVERKNREIAEDFFEESLNASKGAFLRRHCEDVLGSCVFEKVVKLCQQYKSKSRDDLTNVLKKLVNDELLETCYLIDELDINLPQKCP</sequence>
<keyword evidence="3" id="KW-0723">Serine/threonine-protein kinase</keyword>
<evidence type="ECO:0000256" key="7">
    <source>
        <dbReference type="ARBA" id="ARBA00022840"/>
    </source>
</evidence>
<dbReference type="InterPro" id="IPR008271">
    <property type="entry name" value="Ser/Thr_kinase_AS"/>
</dbReference>
<dbReference type="InterPro" id="IPR051131">
    <property type="entry name" value="NEK_Ser/Thr_kinase_NIMA"/>
</dbReference>
<evidence type="ECO:0000256" key="6">
    <source>
        <dbReference type="ARBA" id="ARBA00022777"/>
    </source>
</evidence>
<dbReference type="GeneID" id="136071954"/>
<keyword evidence="7" id="KW-0067">ATP-binding</keyword>
<proteinExistence type="inferred from homology"/>
<evidence type="ECO:0000256" key="4">
    <source>
        <dbReference type="ARBA" id="ARBA00022679"/>
    </source>
</evidence>
<keyword evidence="11" id="KW-1185">Reference proteome</keyword>
<dbReference type="InterPro" id="IPR011009">
    <property type="entry name" value="Kinase-like_dom_sf"/>
</dbReference>
<dbReference type="InterPro" id="IPR000719">
    <property type="entry name" value="Prot_kinase_dom"/>
</dbReference>
<accession>A0ABM4BXM9</accession>
<organism evidence="11 12">
    <name type="scientific">Hydra vulgaris</name>
    <name type="common">Hydra</name>
    <name type="synonym">Hydra attenuata</name>
    <dbReference type="NCBI Taxonomy" id="6087"/>
    <lineage>
        <taxon>Eukaryota</taxon>
        <taxon>Metazoa</taxon>
        <taxon>Cnidaria</taxon>
        <taxon>Hydrozoa</taxon>
        <taxon>Hydroidolina</taxon>
        <taxon>Anthoathecata</taxon>
        <taxon>Aplanulata</taxon>
        <taxon>Hydridae</taxon>
        <taxon>Hydra</taxon>
    </lineage>
</organism>
<reference evidence="12" key="1">
    <citation type="submission" date="2025-08" db="UniProtKB">
        <authorList>
            <consortium name="RefSeq"/>
        </authorList>
    </citation>
    <scope>IDENTIFICATION</scope>
</reference>
<dbReference type="PROSITE" id="PS50011">
    <property type="entry name" value="PROTEIN_KINASE_DOM"/>
    <property type="match status" value="1"/>
</dbReference>
<keyword evidence="6" id="KW-0418">Kinase</keyword>
<evidence type="ECO:0000256" key="8">
    <source>
        <dbReference type="ARBA" id="ARBA00047899"/>
    </source>
</evidence>
<name>A0ABM4BXM9_HYDVU</name>
<comment type="similarity">
    <text evidence="1">Belongs to the protein kinase superfamily. NEK Ser/Thr protein kinase family. NIMA subfamily.</text>
</comment>
<dbReference type="PANTHER" id="PTHR44899">
    <property type="entry name" value="CAMK FAMILY PROTEIN KINASE"/>
    <property type="match status" value="1"/>
</dbReference>
<dbReference type="SMART" id="SM00220">
    <property type="entry name" value="S_TKc"/>
    <property type="match status" value="1"/>
</dbReference>
<protein>
    <recommendedName>
        <fullName evidence="2">non-specific serine/threonine protein kinase</fullName>
        <ecNumber evidence="2">2.7.11.1</ecNumber>
    </recommendedName>
</protein>
<evidence type="ECO:0000313" key="11">
    <source>
        <dbReference type="Proteomes" id="UP001652625"/>
    </source>
</evidence>
<comment type="catalytic activity">
    <reaction evidence="8">
        <text>L-threonyl-[protein] + ATP = O-phospho-L-threonyl-[protein] + ADP + H(+)</text>
        <dbReference type="Rhea" id="RHEA:46608"/>
        <dbReference type="Rhea" id="RHEA-COMP:11060"/>
        <dbReference type="Rhea" id="RHEA-COMP:11605"/>
        <dbReference type="ChEBI" id="CHEBI:15378"/>
        <dbReference type="ChEBI" id="CHEBI:30013"/>
        <dbReference type="ChEBI" id="CHEBI:30616"/>
        <dbReference type="ChEBI" id="CHEBI:61977"/>
        <dbReference type="ChEBI" id="CHEBI:456216"/>
        <dbReference type="EC" id="2.7.11.1"/>
    </reaction>
</comment>
<dbReference type="EC" id="2.7.11.1" evidence="2"/>
<comment type="catalytic activity">
    <reaction evidence="9">
        <text>L-seryl-[protein] + ATP = O-phospho-L-seryl-[protein] + ADP + H(+)</text>
        <dbReference type="Rhea" id="RHEA:17989"/>
        <dbReference type="Rhea" id="RHEA-COMP:9863"/>
        <dbReference type="Rhea" id="RHEA-COMP:11604"/>
        <dbReference type="ChEBI" id="CHEBI:15378"/>
        <dbReference type="ChEBI" id="CHEBI:29999"/>
        <dbReference type="ChEBI" id="CHEBI:30616"/>
        <dbReference type="ChEBI" id="CHEBI:83421"/>
        <dbReference type="ChEBI" id="CHEBI:456216"/>
        <dbReference type="EC" id="2.7.11.1"/>
    </reaction>
</comment>
<evidence type="ECO:0000256" key="2">
    <source>
        <dbReference type="ARBA" id="ARBA00012513"/>
    </source>
</evidence>
<keyword evidence="4" id="KW-0808">Transferase</keyword>